<accession>A0A0C9UTZ6</accession>
<evidence type="ECO:0000313" key="1">
    <source>
        <dbReference type="EMBL" id="KIJ38324.1"/>
    </source>
</evidence>
<feature type="non-terminal residue" evidence="1">
    <location>
        <position position="1"/>
    </location>
</feature>
<dbReference type="InterPro" id="IPR036322">
    <property type="entry name" value="WD40_repeat_dom_sf"/>
</dbReference>
<dbReference type="EMBL" id="KN837161">
    <property type="protein sequence ID" value="KIJ38324.1"/>
    <property type="molecule type" value="Genomic_DNA"/>
</dbReference>
<evidence type="ECO:0000313" key="2">
    <source>
        <dbReference type="Proteomes" id="UP000054279"/>
    </source>
</evidence>
<dbReference type="AlphaFoldDB" id="A0A0C9UTZ6"/>
<organism evidence="1 2">
    <name type="scientific">Sphaerobolus stellatus (strain SS14)</name>
    <dbReference type="NCBI Taxonomy" id="990650"/>
    <lineage>
        <taxon>Eukaryota</taxon>
        <taxon>Fungi</taxon>
        <taxon>Dikarya</taxon>
        <taxon>Basidiomycota</taxon>
        <taxon>Agaricomycotina</taxon>
        <taxon>Agaricomycetes</taxon>
        <taxon>Phallomycetidae</taxon>
        <taxon>Geastrales</taxon>
        <taxon>Sphaerobolaceae</taxon>
        <taxon>Sphaerobolus</taxon>
    </lineage>
</organism>
<dbReference type="Gene3D" id="2.130.10.10">
    <property type="entry name" value="YVTN repeat-like/Quinoprotein amine dehydrogenase"/>
    <property type="match status" value="1"/>
</dbReference>
<proteinExistence type="predicted"/>
<dbReference type="SUPFAM" id="SSF50978">
    <property type="entry name" value="WD40 repeat-like"/>
    <property type="match status" value="1"/>
</dbReference>
<name>A0A0C9UTZ6_SPHS4</name>
<dbReference type="InterPro" id="IPR015943">
    <property type="entry name" value="WD40/YVTN_repeat-like_dom_sf"/>
</dbReference>
<dbReference type="HOGENOM" id="CLU_000288_57_19_1"/>
<reference evidence="1 2" key="1">
    <citation type="submission" date="2014-06" db="EMBL/GenBank/DDBJ databases">
        <title>Evolutionary Origins and Diversification of the Mycorrhizal Mutualists.</title>
        <authorList>
            <consortium name="DOE Joint Genome Institute"/>
            <consortium name="Mycorrhizal Genomics Consortium"/>
            <person name="Kohler A."/>
            <person name="Kuo A."/>
            <person name="Nagy L.G."/>
            <person name="Floudas D."/>
            <person name="Copeland A."/>
            <person name="Barry K.W."/>
            <person name="Cichocki N."/>
            <person name="Veneault-Fourrey C."/>
            <person name="LaButti K."/>
            <person name="Lindquist E.A."/>
            <person name="Lipzen A."/>
            <person name="Lundell T."/>
            <person name="Morin E."/>
            <person name="Murat C."/>
            <person name="Riley R."/>
            <person name="Ohm R."/>
            <person name="Sun H."/>
            <person name="Tunlid A."/>
            <person name="Henrissat B."/>
            <person name="Grigoriev I.V."/>
            <person name="Hibbett D.S."/>
            <person name="Martin F."/>
        </authorList>
    </citation>
    <scope>NUCLEOTIDE SEQUENCE [LARGE SCALE GENOMIC DNA]</scope>
    <source>
        <strain evidence="1 2">SS14</strain>
    </source>
</reference>
<protein>
    <submittedName>
        <fullName evidence="1">Uncharacterized protein</fullName>
    </submittedName>
</protein>
<dbReference type="OrthoDB" id="2615105at2759"/>
<gene>
    <name evidence="1" type="ORF">M422DRAFT_176759</name>
</gene>
<sequence length="138" mass="15641">TIRMWDANTGEAVGWPLQGHQDSGLTVAFSSDGKQIASTSQDYTMFSELQCSCLSHDAHETSCFTHQCFINTDGWLCLPKSPDLKSQPDRLLFWIPHESCQGLWWPGNTAVICQYPLQLDLSNFHHGEDWTTCYIKND</sequence>
<keyword evidence="2" id="KW-1185">Reference proteome</keyword>
<dbReference type="Proteomes" id="UP000054279">
    <property type="component" value="Unassembled WGS sequence"/>
</dbReference>